<keyword evidence="1" id="KW-0472">Membrane</keyword>
<accession>A0A2A2K650</accession>
<keyword evidence="1" id="KW-0812">Transmembrane</keyword>
<reference evidence="2 3" key="1">
    <citation type="journal article" date="2017" name="Curr. Biol.">
        <title>Genome architecture and evolution of a unichromosomal asexual nematode.</title>
        <authorList>
            <person name="Fradin H."/>
            <person name="Zegar C."/>
            <person name="Gutwein M."/>
            <person name="Lucas J."/>
            <person name="Kovtun M."/>
            <person name="Corcoran D."/>
            <person name="Baugh L.R."/>
            <person name="Kiontke K."/>
            <person name="Gunsalus K."/>
            <person name="Fitch D.H."/>
            <person name="Piano F."/>
        </authorList>
    </citation>
    <scope>NUCLEOTIDE SEQUENCE [LARGE SCALE GENOMIC DNA]</scope>
    <source>
        <strain evidence="2">PF1309</strain>
    </source>
</reference>
<keyword evidence="3" id="KW-1185">Reference proteome</keyword>
<feature type="transmembrane region" description="Helical" evidence="1">
    <location>
        <begin position="37"/>
        <end position="59"/>
    </location>
</feature>
<name>A0A2A2K650_9BILA</name>
<dbReference type="EMBL" id="LIAE01009504">
    <property type="protein sequence ID" value="PAV69434.1"/>
    <property type="molecule type" value="Genomic_DNA"/>
</dbReference>
<evidence type="ECO:0000313" key="2">
    <source>
        <dbReference type="EMBL" id="PAV69434.1"/>
    </source>
</evidence>
<feature type="transmembrane region" description="Helical" evidence="1">
    <location>
        <begin position="71"/>
        <end position="91"/>
    </location>
</feature>
<dbReference type="AlphaFoldDB" id="A0A2A2K650"/>
<dbReference type="Proteomes" id="UP000218231">
    <property type="component" value="Unassembled WGS sequence"/>
</dbReference>
<proteinExistence type="predicted"/>
<protein>
    <submittedName>
        <fullName evidence="2">Uncharacterized protein</fullName>
    </submittedName>
</protein>
<evidence type="ECO:0000313" key="3">
    <source>
        <dbReference type="Proteomes" id="UP000218231"/>
    </source>
</evidence>
<sequence length="125" mass="14332">MAEQETIDYEELYANFSNSQDFSTQERYYRDKQVVKLFFFSCSLPICLVLPNMLVHAVNDLFGIRHRMVTLLSWVLLDLAIPFIWAVYLVFVPSIKNRARDLCNCAPQVTNVSAFTTPAQSSTAI</sequence>
<gene>
    <name evidence="2" type="ORF">WR25_09040</name>
</gene>
<dbReference type="OrthoDB" id="10457022at2759"/>
<keyword evidence="1" id="KW-1133">Transmembrane helix</keyword>
<evidence type="ECO:0000256" key="1">
    <source>
        <dbReference type="SAM" id="Phobius"/>
    </source>
</evidence>
<comment type="caution">
    <text evidence="2">The sequence shown here is derived from an EMBL/GenBank/DDBJ whole genome shotgun (WGS) entry which is preliminary data.</text>
</comment>
<organism evidence="2 3">
    <name type="scientific">Diploscapter pachys</name>
    <dbReference type="NCBI Taxonomy" id="2018661"/>
    <lineage>
        <taxon>Eukaryota</taxon>
        <taxon>Metazoa</taxon>
        <taxon>Ecdysozoa</taxon>
        <taxon>Nematoda</taxon>
        <taxon>Chromadorea</taxon>
        <taxon>Rhabditida</taxon>
        <taxon>Rhabditina</taxon>
        <taxon>Rhabditomorpha</taxon>
        <taxon>Rhabditoidea</taxon>
        <taxon>Rhabditidae</taxon>
        <taxon>Diploscapter</taxon>
    </lineage>
</organism>